<dbReference type="InterPro" id="IPR006935">
    <property type="entry name" value="Helicase/UvrB_N"/>
</dbReference>
<name>A0ABT9PI76_9ACTO</name>
<organism evidence="3 4">
    <name type="scientific">Trueperella abortisuis</name>
    <dbReference type="NCBI Taxonomy" id="445930"/>
    <lineage>
        <taxon>Bacteria</taxon>
        <taxon>Bacillati</taxon>
        <taxon>Actinomycetota</taxon>
        <taxon>Actinomycetes</taxon>
        <taxon>Actinomycetales</taxon>
        <taxon>Actinomycetaceae</taxon>
        <taxon>Trueperella</taxon>
    </lineage>
</organism>
<evidence type="ECO:0000313" key="3">
    <source>
        <dbReference type="EMBL" id="MDP9832399.1"/>
    </source>
</evidence>
<evidence type="ECO:0000259" key="1">
    <source>
        <dbReference type="Pfam" id="PF04851"/>
    </source>
</evidence>
<evidence type="ECO:0000259" key="2">
    <source>
        <dbReference type="Pfam" id="PF19778"/>
    </source>
</evidence>
<dbReference type="PANTHER" id="PTHR47396:SF1">
    <property type="entry name" value="ATP-DEPENDENT HELICASE IRC3-RELATED"/>
    <property type="match status" value="1"/>
</dbReference>
<dbReference type="Pfam" id="PF04851">
    <property type="entry name" value="ResIII"/>
    <property type="match status" value="1"/>
</dbReference>
<sequence>MMRFQFDPRQPYQTSAIEAVTDLFDGQPADADQLVTSLQFLPPQQALDFPDLPGQGSLDVAVEIGAYGNNLVLDEDTIAANLRRVQDRNGLEVNDTLVDGLQFDVEMETGTGKTYVYLRTAFELASKYRFNKFIILVPSVAIREGVKTSIQLMREHFRHLYPQINMDYTVYSGDRAEDVRDFATATSLQFMVMTIDSIRGDKNNRIIHQMRDKLSGLRPLDFLQATRPIVIMDEPQNMESQLSHSAVADLNPLCTLRYSATHRTTRNVVYRLDPLDAHRLELVKKIVVSDALEMGSAAKPYVRLLEVKRDPSFKASLELVVRKKDGGFVKKKVSATQGADLERLSGGNPAYEGNWRINEISIQPEQIELSNHGYLRVGEAIGDNQDAVFREMIRETIREHIRKETQVHERGIKVLSLFFIDKVASYLGEGINNLDARGPFAEAFDAIYGQERAKNPASHAFLPEDPVEVRSGYFAQMKAGKGKNAQLTFKDSSGKTKADDDAYELIMKDKARLLSMDEPVRFIFSHSALREGWDNPNVFQICTLRDMATETERRQTIGRGLRLPVNQDGERIKDAGTAQLTVVANESYKAFASALQDEYKQAGVAIGYVRRTEFAALPVVDEVTGKETRLGTKRSGEIWESLHSQGYINAAGEVMGTWVPDQLGFTVNLPAEFAGYEEDIIRIVDGCKIETIVKQKRKRQVRTLNKQVYATPEFEEFWEAITARTTYRVALDRADLISRSVASIRQAPQIDPIRIQVTRTGLEITRGGPKGTELGSRSSVLTDSYPLPDIISQLQEATSLTRKTIIEILIGSGRIGDFLANPNDFIKMVTERIETELAHTLIDGIQYEPIGGSIYELRELQADGLEEKDRFIDQLYKVTNKNKTDFDYLVLDSVVERQFAQYLDGREDIKLFMKLPDKFRVPTPVGDYNPDWAIIKVEDGTEHLYLVRETKSSQDPAKRRPSENAKIKAAMKHFAAIGVDYAVSAPDRWEI</sequence>
<dbReference type="EMBL" id="JAUSQL010000001">
    <property type="protein sequence ID" value="MDP9832399.1"/>
    <property type="molecule type" value="Genomic_DNA"/>
</dbReference>
<dbReference type="EC" id="3.1.21.5" evidence="3"/>
<feature type="domain" description="Type III restriction enzyme C-terminal endonuclease" evidence="2">
    <location>
        <begin position="883"/>
        <end position="983"/>
    </location>
</feature>
<dbReference type="Proteomes" id="UP001230145">
    <property type="component" value="Unassembled WGS sequence"/>
</dbReference>
<gene>
    <name evidence="3" type="ORF">J2S45_001078</name>
</gene>
<dbReference type="Gene3D" id="3.40.50.300">
    <property type="entry name" value="P-loop containing nucleotide triphosphate hydrolases"/>
    <property type="match status" value="2"/>
</dbReference>
<dbReference type="SUPFAM" id="SSF52540">
    <property type="entry name" value="P-loop containing nucleoside triphosphate hydrolases"/>
    <property type="match status" value="2"/>
</dbReference>
<dbReference type="Pfam" id="PF19778">
    <property type="entry name" value="RE_endonuc"/>
    <property type="match status" value="1"/>
</dbReference>
<dbReference type="PANTHER" id="PTHR47396">
    <property type="entry name" value="TYPE I RESTRICTION ENZYME ECOKI R PROTEIN"/>
    <property type="match status" value="1"/>
</dbReference>
<feature type="domain" description="Helicase/UvrB N-terminal" evidence="1">
    <location>
        <begin position="105"/>
        <end position="261"/>
    </location>
</feature>
<dbReference type="GO" id="GO:0015668">
    <property type="term" value="F:type III site-specific deoxyribonuclease activity"/>
    <property type="evidence" value="ECO:0007669"/>
    <property type="project" value="UniProtKB-EC"/>
</dbReference>
<dbReference type="InterPro" id="IPR050742">
    <property type="entry name" value="Helicase_Restrict-Modif_Enz"/>
</dbReference>
<keyword evidence="3" id="KW-0378">Hydrolase</keyword>
<dbReference type="InterPro" id="IPR045572">
    <property type="entry name" value="RE_endonuc_C"/>
</dbReference>
<proteinExistence type="predicted"/>
<dbReference type="InterPro" id="IPR027417">
    <property type="entry name" value="P-loop_NTPase"/>
</dbReference>
<protein>
    <submittedName>
        <fullName evidence="3">Type III restriction enzyme</fullName>
        <ecNumber evidence="3">3.1.21.5</ecNumber>
    </submittedName>
</protein>
<accession>A0ABT9PI76</accession>
<evidence type="ECO:0000313" key="4">
    <source>
        <dbReference type="Proteomes" id="UP001230145"/>
    </source>
</evidence>
<comment type="caution">
    <text evidence="3">The sequence shown here is derived from an EMBL/GenBank/DDBJ whole genome shotgun (WGS) entry which is preliminary data.</text>
</comment>
<reference evidence="3 4" key="1">
    <citation type="submission" date="2023-07" db="EMBL/GenBank/DDBJ databases">
        <title>Sequencing the genomes of 1000 actinobacteria strains.</title>
        <authorList>
            <person name="Klenk H.-P."/>
        </authorList>
    </citation>
    <scope>NUCLEOTIDE SEQUENCE [LARGE SCALE GENOMIC DNA]</scope>
    <source>
        <strain evidence="3 4">DSM 19515</strain>
    </source>
</reference>
<keyword evidence="4" id="KW-1185">Reference proteome</keyword>